<gene>
    <name evidence="7" type="ORF">AWH69_13210</name>
</gene>
<evidence type="ECO:0000259" key="6">
    <source>
        <dbReference type="PROSITE" id="PS50850"/>
    </source>
</evidence>
<dbReference type="GO" id="GO:0022857">
    <property type="term" value="F:transmembrane transporter activity"/>
    <property type="evidence" value="ECO:0007669"/>
    <property type="project" value="InterPro"/>
</dbReference>
<evidence type="ECO:0000256" key="1">
    <source>
        <dbReference type="ARBA" id="ARBA00004651"/>
    </source>
</evidence>
<feature type="transmembrane region" description="Helical" evidence="5">
    <location>
        <begin position="218"/>
        <end position="235"/>
    </location>
</feature>
<dbReference type="STRING" id="262209.AWH69_13210"/>
<feature type="transmembrane region" description="Helical" evidence="5">
    <location>
        <begin position="24"/>
        <end position="48"/>
    </location>
</feature>
<dbReference type="InterPro" id="IPR011701">
    <property type="entry name" value="MFS"/>
</dbReference>
<dbReference type="EMBL" id="LQZG01000004">
    <property type="protein sequence ID" value="OAB86580.1"/>
    <property type="molecule type" value="Genomic_DNA"/>
</dbReference>
<evidence type="ECO:0000256" key="2">
    <source>
        <dbReference type="ARBA" id="ARBA00022692"/>
    </source>
</evidence>
<dbReference type="InterPro" id="IPR036259">
    <property type="entry name" value="MFS_trans_sf"/>
</dbReference>
<feature type="domain" description="Major facilitator superfamily (MFS) profile" evidence="6">
    <location>
        <begin position="22"/>
        <end position="456"/>
    </location>
</feature>
<keyword evidence="4 5" id="KW-0472">Membrane</keyword>
<evidence type="ECO:0000256" key="5">
    <source>
        <dbReference type="SAM" id="Phobius"/>
    </source>
</evidence>
<evidence type="ECO:0000256" key="3">
    <source>
        <dbReference type="ARBA" id="ARBA00022989"/>
    </source>
</evidence>
<keyword evidence="8" id="KW-1185">Reference proteome</keyword>
<feature type="transmembrane region" description="Helical" evidence="5">
    <location>
        <begin position="403"/>
        <end position="426"/>
    </location>
</feature>
<evidence type="ECO:0000313" key="8">
    <source>
        <dbReference type="Proteomes" id="UP000076976"/>
    </source>
</evidence>
<sequence>MSVVPVSPAPAEGIFGTTYRTSSIGAFALIAIAAFEALAVTTVMPTLARELDGLSLYALAFSAPLASGVIGMVAAGQWSDRHGPRRALEVAIVTFSLGLLVCGLAPAMELFVVGRLLQGLGSGALIAALYVVVGEVYPADLQPSLFASFAAAWVLPALFGPALAAVVADVAGWRWVFLSVIVLVALATVFVVPALRMLRPRSATEVEAAAAAPARRGLLLWATVAAVAALALELLGSLPGLRAALAAVPLVVLVLALRPLLPGGSLTGRRGLPSVIAVRGLLSASFFCAESYIVFVLQEQWQVTAVRAGLALTVVGVVWATASQVQARLRARLDDTTVMSIGSAVLLAGVLVLLLAVVLDVHPVLAAAGYALGGAGMGFAYPRTGVATLAASSDADRGFNSSALTISDSLGGAVALSISGAIFAAAERGDSDPFSAVFALAVLLAVGAAVVARRTGYRAPVAPDPAASRTARSR</sequence>
<feature type="transmembrane region" description="Helical" evidence="5">
    <location>
        <begin position="173"/>
        <end position="198"/>
    </location>
</feature>
<dbReference type="Proteomes" id="UP000076976">
    <property type="component" value="Unassembled WGS sequence"/>
</dbReference>
<feature type="transmembrane region" description="Helical" evidence="5">
    <location>
        <begin position="241"/>
        <end position="260"/>
    </location>
</feature>
<evidence type="ECO:0000313" key="7">
    <source>
        <dbReference type="EMBL" id="OAB86580.1"/>
    </source>
</evidence>
<dbReference type="PANTHER" id="PTHR23501:SF154">
    <property type="entry name" value="MULTIDRUG-EFFLUX TRANSPORTER RV1634-RELATED"/>
    <property type="match status" value="1"/>
</dbReference>
<feature type="transmembrane region" description="Helical" evidence="5">
    <location>
        <begin position="337"/>
        <end position="358"/>
    </location>
</feature>
<dbReference type="SUPFAM" id="SSF103473">
    <property type="entry name" value="MFS general substrate transporter"/>
    <property type="match status" value="1"/>
</dbReference>
<feature type="transmembrane region" description="Helical" evidence="5">
    <location>
        <begin position="112"/>
        <end position="133"/>
    </location>
</feature>
<organism evidence="7 8">
    <name type="scientific">Janibacter melonis</name>
    <dbReference type="NCBI Taxonomy" id="262209"/>
    <lineage>
        <taxon>Bacteria</taxon>
        <taxon>Bacillati</taxon>
        <taxon>Actinomycetota</taxon>
        <taxon>Actinomycetes</taxon>
        <taxon>Micrococcales</taxon>
        <taxon>Intrasporangiaceae</taxon>
        <taxon>Janibacter</taxon>
    </lineage>
</organism>
<dbReference type="GO" id="GO:0005886">
    <property type="term" value="C:plasma membrane"/>
    <property type="evidence" value="ECO:0007669"/>
    <property type="project" value="UniProtKB-SubCell"/>
</dbReference>
<feature type="transmembrane region" description="Helical" evidence="5">
    <location>
        <begin position="364"/>
        <end position="382"/>
    </location>
</feature>
<feature type="transmembrane region" description="Helical" evidence="5">
    <location>
        <begin position="87"/>
        <end position="106"/>
    </location>
</feature>
<comment type="subcellular location">
    <subcellularLocation>
        <location evidence="1">Cell membrane</location>
        <topology evidence="1">Multi-pass membrane protein</topology>
    </subcellularLocation>
</comment>
<protein>
    <recommendedName>
        <fullName evidence="6">Major facilitator superfamily (MFS) profile domain-containing protein</fullName>
    </recommendedName>
</protein>
<dbReference type="InterPro" id="IPR020846">
    <property type="entry name" value="MFS_dom"/>
</dbReference>
<dbReference type="Gene3D" id="1.20.1250.20">
    <property type="entry name" value="MFS general substrate transporter like domains"/>
    <property type="match status" value="2"/>
</dbReference>
<keyword evidence="2 5" id="KW-0812">Transmembrane</keyword>
<evidence type="ECO:0000256" key="4">
    <source>
        <dbReference type="ARBA" id="ARBA00023136"/>
    </source>
</evidence>
<proteinExistence type="predicted"/>
<dbReference type="AlphaFoldDB" id="A0A176QA69"/>
<feature type="transmembrane region" description="Helical" evidence="5">
    <location>
        <begin position="432"/>
        <end position="452"/>
    </location>
</feature>
<reference evidence="7 8" key="1">
    <citation type="submission" date="2016-01" db="EMBL/GenBank/DDBJ databases">
        <title>Janibacter melonis strain CD11_4 genome sequencing and assembly.</title>
        <authorList>
            <person name="Nair G.R."/>
            <person name="Kaur G."/>
            <person name="Chander A.M."/>
            <person name="Mayilraj S."/>
        </authorList>
    </citation>
    <scope>NUCLEOTIDE SEQUENCE [LARGE SCALE GENOMIC DNA]</scope>
    <source>
        <strain evidence="7 8">CD11-4</strain>
    </source>
</reference>
<feature type="transmembrane region" description="Helical" evidence="5">
    <location>
        <begin position="145"/>
        <end position="167"/>
    </location>
</feature>
<dbReference type="Pfam" id="PF07690">
    <property type="entry name" value="MFS_1"/>
    <property type="match status" value="1"/>
</dbReference>
<comment type="caution">
    <text evidence="7">The sequence shown here is derived from an EMBL/GenBank/DDBJ whole genome shotgun (WGS) entry which is preliminary data.</text>
</comment>
<name>A0A176QA69_9MICO</name>
<accession>A0A176QA69</accession>
<feature type="transmembrane region" description="Helical" evidence="5">
    <location>
        <begin position="54"/>
        <end position="75"/>
    </location>
</feature>
<dbReference type="PANTHER" id="PTHR23501">
    <property type="entry name" value="MAJOR FACILITATOR SUPERFAMILY"/>
    <property type="match status" value="1"/>
</dbReference>
<dbReference type="PROSITE" id="PS50850">
    <property type="entry name" value="MFS"/>
    <property type="match status" value="1"/>
</dbReference>
<keyword evidence="3 5" id="KW-1133">Transmembrane helix</keyword>
<feature type="transmembrane region" description="Helical" evidence="5">
    <location>
        <begin position="272"/>
        <end position="293"/>
    </location>
</feature>